<evidence type="ECO:0000313" key="3">
    <source>
        <dbReference type="Proteomes" id="UP001341840"/>
    </source>
</evidence>
<protein>
    <submittedName>
        <fullName evidence="2">Uncharacterized protein</fullName>
    </submittedName>
</protein>
<dbReference type="Proteomes" id="UP001341840">
    <property type="component" value="Unassembled WGS sequence"/>
</dbReference>
<evidence type="ECO:0000313" key="2">
    <source>
        <dbReference type="EMBL" id="MED6140085.1"/>
    </source>
</evidence>
<feature type="non-terminal residue" evidence="2">
    <location>
        <position position="68"/>
    </location>
</feature>
<sequence>MAGLTCLKDRKNEERKQNRARTPRRCVEEHAYACYIKSIPRLSNSIMLRRGNQAHPFHAQAWKTTHMR</sequence>
<accession>A0ABU6SUS7</accession>
<name>A0ABU6SUS7_9FABA</name>
<organism evidence="2 3">
    <name type="scientific">Stylosanthes scabra</name>
    <dbReference type="NCBI Taxonomy" id="79078"/>
    <lineage>
        <taxon>Eukaryota</taxon>
        <taxon>Viridiplantae</taxon>
        <taxon>Streptophyta</taxon>
        <taxon>Embryophyta</taxon>
        <taxon>Tracheophyta</taxon>
        <taxon>Spermatophyta</taxon>
        <taxon>Magnoliopsida</taxon>
        <taxon>eudicotyledons</taxon>
        <taxon>Gunneridae</taxon>
        <taxon>Pentapetalae</taxon>
        <taxon>rosids</taxon>
        <taxon>fabids</taxon>
        <taxon>Fabales</taxon>
        <taxon>Fabaceae</taxon>
        <taxon>Papilionoideae</taxon>
        <taxon>50 kb inversion clade</taxon>
        <taxon>dalbergioids sensu lato</taxon>
        <taxon>Dalbergieae</taxon>
        <taxon>Pterocarpus clade</taxon>
        <taxon>Stylosanthes</taxon>
    </lineage>
</organism>
<feature type="compositionally biased region" description="Basic and acidic residues" evidence="1">
    <location>
        <begin position="7"/>
        <end position="17"/>
    </location>
</feature>
<proteinExistence type="predicted"/>
<feature type="region of interest" description="Disordered" evidence="1">
    <location>
        <begin position="1"/>
        <end position="22"/>
    </location>
</feature>
<gene>
    <name evidence="2" type="ORF">PIB30_089814</name>
</gene>
<comment type="caution">
    <text evidence="2">The sequence shown here is derived from an EMBL/GenBank/DDBJ whole genome shotgun (WGS) entry which is preliminary data.</text>
</comment>
<evidence type="ECO:0000256" key="1">
    <source>
        <dbReference type="SAM" id="MobiDB-lite"/>
    </source>
</evidence>
<dbReference type="EMBL" id="JASCZI010062114">
    <property type="protein sequence ID" value="MED6140085.1"/>
    <property type="molecule type" value="Genomic_DNA"/>
</dbReference>
<reference evidence="2 3" key="1">
    <citation type="journal article" date="2023" name="Plants (Basel)">
        <title>Bridging the Gap: Combining Genomics and Transcriptomics Approaches to Understand Stylosanthes scabra, an Orphan Legume from the Brazilian Caatinga.</title>
        <authorList>
            <person name="Ferreira-Neto J.R.C."/>
            <person name="da Silva M.D."/>
            <person name="Binneck E."/>
            <person name="de Melo N.F."/>
            <person name="da Silva R.H."/>
            <person name="de Melo A.L.T.M."/>
            <person name="Pandolfi V."/>
            <person name="Bustamante F.O."/>
            <person name="Brasileiro-Vidal A.C."/>
            <person name="Benko-Iseppon A.M."/>
        </authorList>
    </citation>
    <scope>NUCLEOTIDE SEQUENCE [LARGE SCALE GENOMIC DNA]</scope>
    <source>
        <tissue evidence="2">Leaves</tissue>
    </source>
</reference>
<keyword evidence="3" id="KW-1185">Reference proteome</keyword>